<evidence type="ECO:0000256" key="7">
    <source>
        <dbReference type="RuleBase" id="RU003346"/>
    </source>
</evidence>
<evidence type="ECO:0000256" key="3">
    <source>
        <dbReference type="ARBA" id="ARBA00022448"/>
    </source>
</evidence>
<dbReference type="GO" id="GO:0005351">
    <property type="term" value="F:carbohydrate:proton symporter activity"/>
    <property type="evidence" value="ECO:0007669"/>
    <property type="project" value="TreeGrafter"/>
</dbReference>
<keyword evidence="12" id="KW-1185">Reference proteome</keyword>
<protein>
    <submittedName>
        <fullName evidence="11">Major facilitator superfamily transporter monosaccharide</fullName>
    </submittedName>
</protein>
<feature type="domain" description="Major facilitator superfamily (MFS) profile" evidence="10">
    <location>
        <begin position="1"/>
        <end position="428"/>
    </location>
</feature>
<dbReference type="Pfam" id="PF00083">
    <property type="entry name" value="Sugar_tr"/>
    <property type="match status" value="1"/>
</dbReference>
<dbReference type="PANTHER" id="PTHR48022">
    <property type="entry name" value="PLASTIDIC GLUCOSE TRANSPORTER 4"/>
    <property type="match status" value="1"/>
</dbReference>
<evidence type="ECO:0000256" key="5">
    <source>
        <dbReference type="ARBA" id="ARBA00022989"/>
    </source>
</evidence>
<dbReference type="PROSITE" id="PS50850">
    <property type="entry name" value="MFS"/>
    <property type="match status" value="1"/>
</dbReference>
<evidence type="ECO:0000256" key="4">
    <source>
        <dbReference type="ARBA" id="ARBA00022692"/>
    </source>
</evidence>
<feature type="transmembrane region" description="Helical" evidence="9">
    <location>
        <begin position="375"/>
        <end position="397"/>
    </location>
</feature>
<dbReference type="Gene3D" id="1.20.1250.20">
    <property type="entry name" value="MFS general substrate transporter like domains"/>
    <property type="match status" value="1"/>
</dbReference>
<accession>A0A167SM97</accession>
<dbReference type="PRINTS" id="PR00171">
    <property type="entry name" value="SUGRTRNSPORT"/>
</dbReference>
<feature type="transmembrane region" description="Helical" evidence="9">
    <location>
        <begin position="152"/>
        <end position="174"/>
    </location>
</feature>
<dbReference type="Proteomes" id="UP000076874">
    <property type="component" value="Unassembled WGS sequence"/>
</dbReference>
<dbReference type="InterPro" id="IPR020846">
    <property type="entry name" value="MFS_dom"/>
</dbReference>
<dbReference type="InterPro" id="IPR036259">
    <property type="entry name" value="MFS_trans_sf"/>
</dbReference>
<dbReference type="GO" id="GO:0016020">
    <property type="term" value="C:membrane"/>
    <property type="evidence" value="ECO:0007669"/>
    <property type="project" value="UniProtKB-SubCell"/>
</dbReference>
<dbReference type="SUPFAM" id="SSF103473">
    <property type="entry name" value="MFS general substrate transporter"/>
    <property type="match status" value="1"/>
</dbReference>
<evidence type="ECO:0000256" key="1">
    <source>
        <dbReference type="ARBA" id="ARBA00004141"/>
    </source>
</evidence>
<organism evidence="11 12">
    <name type="scientific">Niveomyces insectorum RCEF 264</name>
    <dbReference type="NCBI Taxonomy" id="1081102"/>
    <lineage>
        <taxon>Eukaryota</taxon>
        <taxon>Fungi</taxon>
        <taxon>Dikarya</taxon>
        <taxon>Ascomycota</taxon>
        <taxon>Pezizomycotina</taxon>
        <taxon>Sordariomycetes</taxon>
        <taxon>Hypocreomycetidae</taxon>
        <taxon>Hypocreales</taxon>
        <taxon>Cordycipitaceae</taxon>
        <taxon>Niveomyces</taxon>
    </lineage>
</organism>
<dbReference type="EMBL" id="AZHD01000010">
    <property type="protein sequence ID" value="OAA59752.1"/>
    <property type="molecule type" value="Genomic_DNA"/>
</dbReference>
<comment type="caution">
    <text evidence="11">The sequence shown here is derived from an EMBL/GenBank/DDBJ whole genome shotgun (WGS) entry which is preliminary data.</text>
</comment>
<feature type="transmembrane region" description="Helical" evidence="9">
    <location>
        <begin position="122"/>
        <end position="140"/>
    </location>
</feature>
<gene>
    <name evidence="11" type="ORF">SPI_05950</name>
</gene>
<feature type="transmembrane region" description="Helical" evidence="9">
    <location>
        <begin position="338"/>
        <end position="363"/>
    </location>
</feature>
<evidence type="ECO:0000256" key="2">
    <source>
        <dbReference type="ARBA" id="ARBA00010992"/>
    </source>
</evidence>
<keyword evidence="5 9" id="KW-1133">Transmembrane helix</keyword>
<dbReference type="InterPro" id="IPR005828">
    <property type="entry name" value="MFS_sugar_transport-like"/>
</dbReference>
<evidence type="ECO:0000313" key="12">
    <source>
        <dbReference type="Proteomes" id="UP000076874"/>
    </source>
</evidence>
<dbReference type="InterPro" id="IPR050360">
    <property type="entry name" value="MFS_Sugar_Transporters"/>
</dbReference>
<feature type="transmembrane region" description="Helical" evidence="9">
    <location>
        <begin position="308"/>
        <end position="326"/>
    </location>
</feature>
<evidence type="ECO:0000256" key="8">
    <source>
        <dbReference type="SAM" id="MobiDB-lite"/>
    </source>
</evidence>
<dbReference type="PANTHER" id="PTHR48022:SF68">
    <property type="entry name" value="MAJOR FACILITATOR SUPERFAMILY (MFS) PROFILE DOMAIN-CONTAINING PROTEIN-RELATED"/>
    <property type="match status" value="1"/>
</dbReference>
<evidence type="ECO:0000313" key="11">
    <source>
        <dbReference type="EMBL" id="OAA59752.1"/>
    </source>
</evidence>
<proteinExistence type="inferred from homology"/>
<dbReference type="InterPro" id="IPR003663">
    <property type="entry name" value="Sugar/inositol_transpt"/>
</dbReference>
<evidence type="ECO:0000259" key="10">
    <source>
        <dbReference type="PROSITE" id="PS50850"/>
    </source>
</evidence>
<evidence type="ECO:0000256" key="6">
    <source>
        <dbReference type="ARBA" id="ARBA00023136"/>
    </source>
</evidence>
<comment type="similarity">
    <text evidence="2 7">Belongs to the major facilitator superfamily. Sugar transporter (TC 2.A.1.1) family.</text>
</comment>
<dbReference type="InterPro" id="IPR005829">
    <property type="entry name" value="Sugar_transporter_CS"/>
</dbReference>
<keyword evidence="6 9" id="KW-0472">Membrane</keyword>
<dbReference type="PROSITE" id="PS00216">
    <property type="entry name" value="SUGAR_TRANSPORT_1"/>
    <property type="match status" value="1"/>
</dbReference>
<feature type="transmembrane region" description="Helical" evidence="9">
    <location>
        <begin position="33"/>
        <end position="56"/>
    </location>
</feature>
<keyword evidence="3 7" id="KW-0813">Transport</keyword>
<evidence type="ECO:0000256" key="9">
    <source>
        <dbReference type="SAM" id="Phobius"/>
    </source>
</evidence>
<dbReference type="FunFam" id="1.20.1250.20:FF:000061">
    <property type="entry name" value="MFS sugar transporter"/>
    <property type="match status" value="1"/>
</dbReference>
<keyword evidence="4 9" id="KW-0812">Transmembrane</keyword>
<comment type="subcellular location">
    <subcellularLocation>
        <location evidence="1">Membrane</location>
        <topology evidence="1">Multi-pass membrane protein</topology>
    </subcellularLocation>
</comment>
<dbReference type="NCBIfam" id="TIGR00879">
    <property type="entry name" value="SP"/>
    <property type="match status" value="1"/>
</dbReference>
<name>A0A167SM97_9HYPO</name>
<reference evidence="11 12" key="1">
    <citation type="journal article" date="2016" name="Genome Biol. Evol.">
        <title>Divergent and convergent evolution of fungal pathogenicity.</title>
        <authorList>
            <person name="Shang Y."/>
            <person name="Xiao G."/>
            <person name="Zheng P."/>
            <person name="Cen K."/>
            <person name="Zhan S."/>
            <person name="Wang C."/>
        </authorList>
    </citation>
    <scope>NUCLEOTIDE SEQUENCE [LARGE SCALE GENOMIC DNA]</scope>
    <source>
        <strain evidence="11 12">RCEF 264</strain>
    </source>
</reference>
<sequence>MGGILTLDVFLNQFPIINPNIVSGSEASRRSTYQGIAVASYNLGCFLGSIISIFISNPLGRKRMIMLGTSIMIVGAALQSSAFTIEHFIIGRIITGIGNGGNTSTVPTWQSETSRAHKRGKLVMIEGALITCGIMLSYWIDLGLSFAPGSVAWRFPLAFQIVFCIFILIFIPSLPESPRWLILKGREDEAREVLAALADCDVNDQTIHTEFTEIKDTVEEMSRGSFADLFDTKSPDRNLHRTLLAYTNQVFQQISGINLITYYAAVIYTNLGMGAFLSRLLAALNGTEYFLASWPAVFLVERVGRRKLMLFGAAGQAITMAILAGVNAHTDNNKAASIAAVVFLFVFNSVFAVGWLGMTWLYPAEIVPLRIRAPANALSTSANWIFNFMVVMITPVAFNNIGYQTYIIFAVINAFMFPCVYLFYPETAYRSLEEMDSIFHKVTGWKGVFTVVQTARDEPRRYGKHGELLIDYEQTEEHLRHGHHTLPRDSEKPDETQQSEEAPV</sequence>
<feature type="region of interest" description="Disordered" evidence="8">
    <location>
        <begin position="480"/>
        <end position="504"/>
    </location>
</feature>
<feature type="transmembrane region" description="Helical" evidence="9">
    <location>
        <begin position="403"/>
        <end position="424"/>
    </location>
</feature>
<dbReference type="OrthoDB" id="6612291at2759"/>
<feature type="compositionally biased region" description="Basic and acidic residues" evidence="8">
    <location>
        <begin position="486"/>
        <end position="495"/>
    </location>
</feature>
<dbReference type="AlphaFoldDB" id="A0A167SM97"/>